<proteinExistence type="predicted"/>
<accession>A0A1Y2K7L6</accession>
<dbReference type="EMBL" id="LVJN01000015">
    <property type="protein sequence ID" value="OSM06750.1"/>
    <property type="molecule type" value="Genomic_DNA"/>
</dbReference>
<sequence length="124" mass="13613">MAAKPPPKYRYGSGHIRRIAEIAGHDAAMKIALELGGKQLYIPTDPTNSRLEACVGEEAAAALSTALADEVIEVAFENRTLARWLFQAGWSMADIANRLRVSRVSIRQWLKGNVKPSPLNDLVE</sequence>
<protein>
    <recommendedName>
        <fullName evidence="3">Helix-turn-helix domain-containing protein</fullName>
    </recommendedName>
</protein>
<evidence type="ECO:0000313" key="2">
    <source>
        <dbReference type="Proteomes" id="UP000194003"/>
    </source>
</evidence>
<name>A0A1Y2K7L6_9PROT</name>
<dbReference type="AlphaFoldDB" id="A0A1Y2K7L6"/>
<dbReference type="Proteomes" id="UP000194003">
    <property type="component" value="Unassembled WGS sequence"/>
</dbReference>
<dbReference type="OrthoDB" id="3034420at2"/>
<reference evidence="1 2" key="1">
    <citation type="journal article" date="2016" name="BMC Genomics">
        <title>Combined genomic and structural analyses of a cultured magnetotactic bacterium reveals its niche adaptation to a dynamic environment.</title>
        <authorList>
            <person name="Araujo A.C."/>
            <person name="Morillo V."/>
            <person name="Cypriano J."/>
            <person name="Teixeira L.C."/>
            <person name="Leao P."/>
            <person name="Lyra S."/>
            <person name="Almeida L.G."/>
            <person name="Bazylinski D.A."/>
            <person name="Vasconcellos A.T."/>
            <person name="Abreu F."/>
            <person name="Lins U."/>
        </authorList>
    </citation>
    <scope>NUCLEOTIDE SEQUENCE [LARGE SCALE GENOMIC DNA]</scope>
    <source>
        <strain evidence="1 2">IT-1</strain>
    </source>
</reference>
<dbReference type="RefSeq" id="WP_085440431.1">
    <property type="nucleotide sequence ID" value="NZ_LVJN01000015.1"/>
</dbReference>
<organism evidence="1 2">
    <name type="scientific">Magnetofaba australis IT-1</name>
    <dbReference type="NCBI Taxonomy" id="1434232"/>
    <lineage>
        <taxon>Bacteria</taxon>
        <taxon>Pseudomonadati</taxon>
        <taxon>Pseudomonadota</taxon>
        <taxon>Magnetococcia</taxon>
        <taxon>Magnetococcales</taxon>
        <taxon>Magnetococcaceae</taxon>
        <taxon>Magnetofaba</taxon>
    </lineage>
</organism>
<evidence type="ECO:0000313" key="1">
    <source>
        <dbReference type="EMBL" id="OSM06750.1"/>
    </source>
</evidence>
<dbReference type="InterPro" id="IPR001387">
    <property type="entry name" value="Cro/C1-type_HTH"/>
</dbReference>
<gene>
    <name evidence="1" type="ORF">MAIT1_00394</name>
</gene>
<evidence type="ECO:0008006" key="3">
    <source>
        <dbReference type="Google" id="ProtNLM"/>
    </source>
</evidence>
<comment type="caution">
    <text evidence="1">The sequence shown here is derived from an EMBL/GenBank/DDBJ whole genome shotgun (WGS) entry which is preliminary data.</text>
</comment>
<keyword evidence="2" id="KW-1185">Reference proteome</keyword>
<dbReference type="CDD" id="cd00093">
    <property type="entry name" value="HTH_XRE"/>
    <property type="match status" value="1"/>
</dbReference>